<keyword evidence="11" id="KW-0677">Repeat</keyword>
<evidence type="ECO:0000256" key="10">
    <source>
        <dbReference type="ARBA" id="ARBA00022729"/>
    </source>
</evidence>
<dbReference type="Proteomes" id="UP001293593">
    <property type="component" value="Unassembled WGS sequence"/>
</dbReference>
<comment type="catalytic activity">
    <reaction evidence="20">
        <text>L-seryl-[protein] + ATP = O-phospho-L-seryl-[protein] + ADP + H(+)</text>
        <dbReference type="Rhea" id="RHEA:17989"/>
        <dbReference type="Rhea" id="RHEA-COMP:9863"/>
        <dbReference type="Rhea" id="RHEA-COMP:11604"/>
        <dbReference type="ChEBI" id="CHEBI:15378"/>
        <dbReference type="ChEBI" id="CHEBI:29999"/>
        <dbReference type="ChEBI" id="CHEBI:30616"/>
        <dbReference type="ChEBI" id="CHEBI:83421"/>
        <dbReference type="ChEBI" id="CHEBI:456216"/>
        <dbReference type="EC" id="2.7.11.1"/>
    </reaction>
</comment>
<keyword evidence="6" id="KW-0597">Phosphoprotein</keyword>
<evidence type="ECO:0000256" key="19">
    <source>
        <dbReference type="ARBA" id="ARBA00047899"/>
    </source>
</evidence>
<comment type="caution">
    <text evidence="24">The sequence shown here is derived from an EMBL/GenBank/DDBJ whole genome shotgun (WGS) entry which is preliminary data.</text>
</comment>
<evidence type="ECO:0000256" key="2">
    <source>
        <dbReference type="ARBA" id="ARBA00008684"/>
    </source>
</evidence>
<evidence type="ECO:0000256" key="4">
    <source>
        <dbReference type="ARBA" id="ARBA00022475"/>
    </source>
</evidence>
<gene>
    <name evidence="24" type="ORF">QN277_022704</name>
</gene>
<dbReference type="Pfam" id="PF08263">
    <property type="entry name" value="LRRNT_2"/>
    <property type="match status" value="1"/>
</dbReference>
<evidence type="ECO:0000256" key="1">
    <source>
        <dbReference type="ARBA" id="ARBA00004251"/>
    </source>
</evidence>
<protein>
    <recommendedName>
        <fullName evidence="3">non-specific serine/threonine protein kinase</fullName>
        <ecNumber evidence="3">2.7.11.1</ecNumber>
    </recommendedName>
</protein>
<dbReference type="SUPFAM" id="SSF56112">
    <property type="entry name" value="Protein kinase-like (PK-like)"/>
    <property type="match status" value="2"/>
</dbReference>
<dbReference type="FunFam" id="3.80.10.10:FF:000430">
    <property type="entry name" value="Leucine-rich repeat receptor-like protein kinase PEPR1"/>
    <property type="match status" value="1"/>
</dbReference>
<dbReference type="InterPro" id="IPR003591">
    <property type="entry name" value="Leu-rich_rpt_typical-subtyp"/>
</dbReference>
<dbReference type="PROSITE" id="PS00108">
    <property type="entry name" value="PROTEIN_KINASE_ST"/>
    <property type="match status" value="1"/>
</dbReference>
<evidence type="ECO:0000256" key="8">
    <source>
        <dbReference type="ARBA" id="ARBA00022679"/>
    </source>
</evidence>
<dbReference type="InterPro" id="IPR032675">
    <property type="entry name" value="LRR_dom_sf"/>
</dbReference>
<feature type="domain" description="Protein kinase" evidence="23">
    <location>
        <begin position="847"/>
        <end position="1133"/>
    </location>
</feature>
<dbReference type="PANTHER" id="PTHR48053:SF113">
    <property type="entry name" value="PROTEIN KINASE DOMAIN-CONTAINING PROTEIN"/>
    <property type="match status" value="1"/>
</dbReference>
<keyword evidence="17" id="KW-0675">Receptor</keyword>
<dbReference type="InterPro" id="IPR008271">
    <property type="entry name" value="Ser/Thr_kinase_AS"/>
</dbReference>
<dbReference type="InterPro" id="IPR000719">
    <property type="entry name" value="Prot_kinase_dom"/>
</dbReference>
<dbReference type="FunFam" id="3.80.10.10:FF:000041">
    <property type="entry name" value="LRR receptor-like serine/threonine-protein kinase ERECTA"/>
    <property type="match status" value="1"/>
</dbReference>
<feature type="signal peptide" evidence="22">
    <location>
        <begin position="1"/>
        <end position="19"/>
    </location>
</feature>
<dbReference type="GO" id="GO:0005524">
    <property type="term" value="F:ATP binding"/>
    <property type="evidence" value="ECO:0007669"/>
    <property type="project" value="UniProtKB-UniRule"/>
</dbReference>
<dbReference type="SUPFAM" id="SSF52047">
    <property type="entry name" value="RNI-like"/>
    <property type="match status" value="1"/>
</dbReference>
<dbReference type="SMART" id="SM00369">
    <property type="entry name" value="LRR_TYP"/>
    <property type="match status" value="6"/>
</dbReference>
<dbReference type="InterPro" id="IPR051716">
    <property type="entry name" value="Plant_RL_S/T_kinase"/>
</dbReference>
<keyword evidence="14 21" id="KW-0067">ATP-binding</keyword>
<evidence type="ECO:0000256" key="16">
    <source>
        <dbReference type="ARBA" id="ARBA00023136"/>
    </source>
</evidence>
<evidence type="ECO:0000313" key="24">
    <source>
        <dbReference type="EMBL" id="KAK4269563.1"/>
    </source>
</evidence>
<dbReference type="InterPro" id="IPR001611">
    <property type="entry name" value="Leu-rich_rpt"/>
</dbReference>
<feature type="chain" id="PRO_5042226503" description="non-specific serine/threonine protein kinase" evidence="22">
    <location>
        <begin position="20"/>
        <end position="1462"/>
    </location>
</feature>
<dbReference type="EC" id="2.7.11.1" evidence="3"/>
<dbReference type="SUPFAM" id="SSF52058">
    <property type="entry name" value="L domain-like"/>
    <property type="match status" value="2"/>
</dbReference>
<proteinExistence type="inferred from homology"/>
<dbReference type="InterPro" id="IPR017441">
    <property type="entry name" value="Protein_kinase_ATP_BS"/>
</dbReference>
<evidence type="ECO:0000256" key="17">
    <source>
        <dbReference type="ARBA" id="ARBA00023170"/>
    </source>
</evidence>
<organism evidence="24 25">
    <name type="scientific">Acacia crassicarpa</name>
    <name type="common">northern wattle</name>
    <dbReference type="NCBI Taxonomy" id="499986"/>
    <lineage>
        <taxon>Eukaryota</taxon>
        <taxon>Viridiplantae</taxon>
        <taxon>Streptophyta</taxon>
        <taxon>Embryophyta</taxon>
        <taxon>Tracheophyta</taxon>
        <taxon>Spermatophyta</taxon>
        <taxon>Magnoliopsida</taxon>
        <taxon>eudicotyledons</taxon>
        <taxon>Gunneridae</taxon>
        <taxon>Pentapetalae</taxon>
        <taxon>rosids</taxon>
        <taxon>fabids</taxon>
        <taxon>Fabales</taxon>
        <taxon>Fabaceae</taxon>
        <taxon>Caesalpinioideae</taxon>
        <taxon>mimosoid clade</taxon>
        <taxon>Acacieae</taxon>
        <taxon>Acacia</taxon>
    </lineage>
</organism>
<feature type="binding site" evidence="21">
    <location>
        <position position="875"/>
    </location>
    <ligand>
        <name>ATP</name>
        <dbReference type="ChEBI" id="CHEBI:30616"/>
    </ligand>
</feature>
<dbReference type="Pfam" id="PF00560">
    <property type="entry name" value="LRR_1"/>
    <property type="match status" value="6"/>
</dbReference>
<keyword evidence="4" id="KW-1003">Cell membrane</keyword>
<feature type="domain" description="Protein kinase" evidence="23">
    <location>
        <begin position="1182"/>
        <end position="1462"/>
    </location>
</feature>
<dbReference type="FunFam" id="3.80.10.10:FF:000919">
    <property type="entry name" value="Leucine-rich repeat receptor-like protein kinase PEPR1"/>
    <property type="match status" value="1"/>
</dbReference>
<dbReference type="GO" id="GO:0004674">
    <property type="term" value="F:protein serine/threonine kinase activity"/>
    <property type="evidence" value="ECO:0007669"/>
    <property type="project" value="UniProtKB-KW"/>
</dbReference>
<comment type="catalytic activity">
    <reaction evidence="19">
        <text>L-threonyl-[protein] + ATP = O-phospho-L-threonyl-[protein] + ADP + H(+)</text>
        <dbReference type="Rhea" id="RHEA:46608"/>
        <dbReference type="Rhea" id="RHEA-COMP:11060"/>
        <dbReference type="Rhea" id="RHEA-COMP:11605"/>
        <dbReference type="ChEBI" id="CHEBI:15378"/>
        <dbReference type="ChEBI" id="CHEBI:30013"/>
        <dbReference type="ChEBI" id="CHEBI:30616"/>
        <dbReference type="ChEBI" id="CHEBI:61977"/>
        <dbReference type="ChEBI" id="CHEBI:456216"/>
        <dbReference type="EC" id="2.7.11.1"/>
    </reaction>
</comment>
<dbReference type="FunFam" id="3.80.10.10:FF:000719">
    <property type="entry name" value="MDIS1-interacting receptor like kinase 2 isoform A"/>
    <property type="match status" value="1"/>
</dbReference>
<comment type="subcellular location">
    <subcellularLocation>
        <location evidence="1">Cell membrane</location>
        <topology evidence="1">Single-pass type I membrane protein</topology>
    </subcellularLocation>
</comment>
<dbReference type="Pfam" id="PF13855">
    <property type="entry name" value="LRR_8"/>
    <property type="match status" value="2"/>
</dbReference>
<evidence type="ECO:0000256" key="12">
    <source>
        <dbReference type="ARBA" id="ARBA00022741"/>
    </source>
</evidence>
<dbReference type="PANTHER" id="PTHR48053">
    <property type="entry name" value="LEUCINE RICH REPEAT FAMILY PROTEIN, EXPRESSED"/>
    <property type="match status" value="1"/>
</dbReference>
<evidence type="ECO:0000256" key="18">
    <source>
        <dbReference type="ARBA" id="ARBA00023180"/>
    </source>
</evidence>
<keyword evidence="12 21" id="KW-0547">Nucleotide-binding</keyword>
<evidence type="ECO:0000256" key="22">
    <source>
        <dbReference type="SAM" id="SignalP"/>
    </source>
</evidence>
<comment type="similarity">
    <text evidence="2">Belongs to the protein kinase superfamily. Ser/Thr protein kinase family.</text>
</comment>
<reference evidence="24" key="1">
    <citation type="submission" date="2023-10" db="EMBL/GenBank/DDBJ databases">
        <title>Chromosome-level genome of the transformable northern wattle, Acacia crassicarpa.</title>
        <authorList>
            <person name="Massaro I."/>
            <person name="Sinha N.R."/>
            <person name="Poethig S."/>
            <person name="Leichty A.R."/>
        </authorList>
    </citation>
    <scope>NUCLEOTIDE SEQUENCE</scope>
    <source>
        <strain evidence="24">Acra3RX</strain>
        <tissue evidence="24">Leaf</tissue>
    </source>
</reference>
<name>A0AAE1JJQ9_9FABA</name>
<evidence type="ECO:0000256" key="6">
    <source>
        <dbReference type="ARBA" id="ARBA00022553"/>
    </source>
</evidence>
<dbReference type="SMART" id="SM00220">
    <property type="entry name" value="S_TKc"/>
    <property type="match status" value="2"/>
</dbReference>
<evidence type="ECO:0000313" key="25">
    <source>
        <dbReference type="Proteomes" id="UP001293593"/>
    </source>
</evidence>
<dbReference type="InterPro" id="IPR011009">
    <property type="entry name" value="Kinase-like_dom_sf"/>
</dbReference>
<dbReference type="PROSITE" id="PS50011">
    <property type="entry name" value="PROTEIN_KINASE_DOM"/>
    <property type="match status" value="2"/>
</dbReference>
<dbReference type="PROSITE" id="PS00107">
    <property type="entry name" value="PROTEIN_KINASE_ATP"/>
    <property type="match status" value="1"/>
</dbReference>
<keyword evidence="9" id="KW-0812">Transmembrane</keyword>
<keyword evidence="5" id="KW-0723">Serine/threonine-protein kinase</keyword>
<dbReference type="EMBL" id="JAWXYG010000006">
    <property type="protein sequence ID" value="KAK4269563.1"/>
    <property type="molecule type" value="Genomic_DNA"/>
</dbReference>
<dbReference type="Gene3D" id="3.80.10.10">
    <property type="entry name" value="Ribonuclease Inhibitor"/>
    <property type="match status" value="4"/>
</dbReference>
<keyword evidence="18" id="KW-0325">Glycoprotein</keyword>
<evidence type="ECO:0000256" key="5">
    <source>
        <dbReference type="ARBA" id="ARBA00022527"/>
    </source>
</evidence>
<evidence type="ECO:0000256" key="9">
    <source>
        <dbReference type="ARBA" id="ARBA00022692"/>
    </source>
</evidence>
<keyword evidence="15" id="KW-1133">Transmembrane helix</keyword>
<evidence type="ECO:0000256" key="13">
    <source>
        <dbReference type="ARBA" id="ARBA00022777"/>
    </source>
</evidence>
<sequence>MELLLFILCLSAPLYVASTLSSDGLTLLSLLNHLTSVPPSLKSSWNSSDSTHCSWIGIRCDQYGKVISLNLTAYSIFGQLGPEIGQLTHLQNLVLVANGFSGKIPLELGNCSLLEYIDLSDNSFSGSIPYTLKTLQKLKYILFSTNLLNGEIPETLFQIPELEGIDLHNNNLGGPIPSNIGNNTGLLKLHLSNNQLSGTIPSSIGNCSKLKALFVNDNTFTGILPESLNNLKNLVYLDVKNNSLGGTIPLGSGSCGKLFILDLSFNVFSGGIPSGLGNCSNLAELVVVKSNLAGSIPSSLGLLLKISILRLPSNHLSGNIPPEIGNCKSLKKLHLYSNQLGGPIPNELGGLSNLEDLELYSNHLTGEIPLTIWKIQNLKHVILHNNSLSGKLPSEMTELKHLKNISLFDNQFSGSIPQNLGINSSLVKLDLMNNTFSGDIPPNLCFGKQLHTLSLGLNQLQGAIPQVLGRCATLWRLVLNENNLSGFLPDFESNQNLIYMDMSKNNISGVIPSSLGNCTSLKALIFSTNNITGLIPIELGNLVNLQVLNLSHNNLEGPLPQELSHCTKMLTFDVGFNFLNGSFPSSMKSWTRLTKLILRENHFTGAIPSFLSEYDQLLELQLGGNMFVGKIPTSIGSLQNLLYGLNLSDNKLTGEIPLELGKLQKLQSLDISLNNLTGVIHVLGELSSLIEVNISYNSFFGPLPEWRIQHLNLSPSSVMGNPGLCVYCSTSNGSSCANSSLLKPCDFESTGHEGSKRSILFIALGFVGFVICLSGILLIYDHHSRQLSSQGSEEDALSPNWKQNFSREFGQTAILMDDFFCQVPEASYSSDKGDFRIIDLINATENLDDKYIIGEGAHGIVYKAELGIGVFAIKKVKFGQSNRRKLNMIKEVEMTRKIRHQNVARSLGSWIGNEYGLTISRYMENGSLHDVLHENNPLPYLAWNVRYKIAFGIAKGLAYLHHDFDPPILHRDIKPKNILLDSDMQPYITDFGISIALNQSSTVMNMRSTYHLGTPGFMAPEIAYAIAPRCELDIYGYGVVLLELITRKKVLDYSFAKEETTLVMWIKSVWRKTRKLEEIVDSSLAWELSDVNVKAQVIKVLLAALICTQKDPRKRLKMIDIVEFYETPTDPGILFRPDNGSFHLGNSVVTALASLFFQEEVKIPASEGSFSALDEVEATADPNNLNIIPRGTPGVVSKVRTHSGIISAEKKLTFAGNLGNILSAAAEVGILGKIRHRNIVRMLHCSLKKDYGLIWYEYMENGNLHDLLHGKNPPPPLNWAVRYQIATGIAHGLAYLHYHCYPAVVHCAIKPKNILLDSDMEPHIADFSSAKLLDEYMPLPSSSILGTLGYITPENTHKTAITREFDVYSYGVVLLQLITRNKAVDQSFMSGSEIVVWVRSLWREARDIFKIVDSGLATELFTARTNVFDQVTRVLSMALSCTEEDPSMRPTMRDVINELVRL</sequence>
<keyword evidence="16" id="KW-0472">Membrane</keyword>
<evidence type="ECO:0000256" key="15">
    <source>
        <dbReference type="ARBA" id="ARBA00022989"/>
    </source>
</evidence>
<dbReference type="Gene3D" id="3.30.200.20">
    <property type="entry name" value="Phosphorylase Kinase, domain 1"/>
    <property type="match status" value="2"/>
</dbReference>
<dbReference type="Gene3D" id="1.10.510.10">
    <property type="entry name" value="Transferase(Phosphotransferase) domain 1"/>
    <property type="match status" value="2"/>
</dbReference>
<evidence type="ECO:0000256" key="21">
    <source>
        <dbReference type="PROSITE-ProRule" id="PRU10141"/>
    </source>
</evidence>
<evidence type="ECO:0000256" key="7">
    <source>
        <dbReference type="ARBA" id="ARBA00022614"/>
    </source>
</evidence>
<keyword evidence="25" id="KW-1185">Reference proteome</keyword>
<dbReference type="FunFam" id="1.10.510.10:FF:000358">
    <property type="entry name" value="Putative leucine-rich repeat receptor-like serine/threonine-protein kinase"/>
    <property type="match status" value="2"/>
</dbReference>
<evidence type="ECO:0000256" key="20">
    <source>
        <dbReference type="ARBA" id="ARBA00048679"/>
    </source>
</evidence>
<accession>A0AAE1JJQ9</accession>
<evidence type="ECO:0000256" key="3">
    <source>
        <dbReference type="ARBA" id="ARBA00012513"/>
    </source>
</evidence>
<keyword evidence="7" id="KW-0433">Leucine-rich repeat</keyword>
<keyword evidence="13" id="KW-0418">Kinase</keyword>
<dbReference type="Pfam" id="PF00069">
    <property type="entry name" value="Pkinase"/>
    <property type="match status" value="2"/>
</dbReference>
<evidence type="ECO:0000256" key="11">
    <source>
        <dbReference type="ARBA" id="ARBA00022737"/>
    </source>
</evidence>
<keyword evidence="8" id="KW-0808">Transferase</keyword>
<keyword evidence="10 22" id="KW-0732">Signal</keyword>
<evidence type="ECO:0000256" key="14">
    <source>
        <dbReference type="ARBA" id="ARBA00022840"/>
    </source>
</evidence>
<evidence type="ECO:0000259" key="23">
    <source>
        <dbReference type="PROSITE" id="PS50011"/>
    </source>
</evidence>
<dbReference type="GO" id="GO:0005886">
    <property type="term" value="C:plasma membrane"/>
    <property type="evidence" value="ECO:0007669"/>
    <property type="project" value="UniProtKB-SubCell"/>
</dbReference>
<dbReference type="InterPro" id="IPR013210">
    <property type="entry name" value="LRR_N_plant-typ"/>
</dbReference>